<dbReference type="PROSITE" id="PS50234">
    <property type="entry name" value="VWFA"/>
    <property type="match status" value="1"/>
</dbReference>
<sequence>MRRDFLKFVAAVVAAVPLIAAGPAVSSDAPTAMVVLDGSGSMWARLPPDNRAKIDIVREKLGNLLAMPNSTRLGLVSFGHRRRGDCNDVELIAGPDSPRQAVLDPIAKLNPRGPGPLTSALTVAMTAIGQSRPAQIVFIGDGADNCRQDTCAIAAGFAKTSPGVAVQVIGIGIPAHERPRMACIAEATGGHYYDIVDSNGLTAAIDEATRLAILTPGAPIAGGTNPGDGKPMAPPPPEGASLRASAALADGGALLTIPVRWSIYKGGEKTQLAQSEGQDITAKLAAGSYEVVAELGSLTARQDLTIADGDKQSIIVPFNAAHLIARVTSSKGGTPSPNAVLTVSIGDKPVAIASNGALDLYVQPDTYTLTAVDGAARASQSIQLAAGDAKPLDISLGTGRLDLSAAAADGASIPDVLFAVSADDPESPDGRREVARSRSPNASFTLPEGTYYVSARSKSGDVRKRIAVGAGQTVSETLELALTPLKVSALVAGAPAKADQNIFYRVDRIDGDHTGIARAMGPDLSLDLSPGRYRITASLVVSHISATKEVVIEPRKPASAIVDIAAGEVKFAPPAGEALPAGDVYWEVADESGMPTWRATGTEATALLAPGRYTVRFDARGKHGQASFEVRAGESQKIEIGPG</sequence>
<accession>A0A1I7NBE3</accession>
<dbReference type="NCBIfam" id="TIGR01409">
    <property type="entry name" value="TAT_signal_seq"/>
    <property type="match status" value="1"/>
</dbReference>
<dbReference type="InterPro" id="IPR019546">
    <property type="entry name" value="TAT_signal_bac_arc"/>
</dbReference>
<dbReference type="AlphaFoldDB" id="A0A1I7NBE3"/>
<evidence type="ECO:0000259" key="2">
    <source>
        <dbReference type="PROSITE" id="PS50234"/>
    </source>
</evidence>
<feature type="chain" id="PRO_5011567873" evidence="1">
    <location>
        <begin position="27"/>
        <end position="643"/>
    </location>
</feature>
<organism evidence="3 4">
    <name type="scientific">Hyphomicrobium facile</name>
    <dbReference type="NCBI Taxonomy" id="51670"/>
    <lineage>
        <taxon>Bacteria</taxon>
        <taxon>Pseudomonadati</taxon>
        <taxon>Pseudomonadota</taxon>
        <taxon>Alphaproteobacteria</taxon>
        <taxon>Hyphomicrobiales</taxon>
        <taxon>Hyphomicrobiaceae</taxon>
        <taxon>Hyphomicrobium</taxon>
    </lineage>
</organism>
<keyword evidence="4" id="KW-1185">Reference proteome</keyword>
<dbReference type="InterPro" id="IPR036465">
    <property type="entry name" value="vWFA_dom_sf"/>
</dbReference>
<evidence type="ECO:0000313" key="3">
    <source>
        <dbReference type="EMBL" id="SFV31990.1"/>
    </source>
</evidence>
<dbReference type="InterPro" id="IPR002035">
    <property type="entry name" value="VWF_A"/>
</dbReference>
<keyword evidence="1" id="KW-0732">Signal</keyword>
<name>A0A1I7NBE3_9HYPH</name>
<protein>
    <submittedName>
        <fullName evidence="3">Ca-activated chloride channel family protein</fullName>
    </submittedName>
</protein>
<dbReference type="Pfam" id="PF13519">
    <property type="entry name" value="VWA_2"/>
    <property type="match status" value="1"/>
</dbReference>
<dbReference type="Gene3D" id="2.60.40.1120">
    <property type="entry name" value="Carboxypeptidase-like, regulatory domain"/>
    <property type="match status" value="1"/>
</dbReference>
<feature type="domain" description="VWFA" evidence="2">
    <location>
        <begin position="31"/>
        <end position="208"/>
    </location>
</feature>
<feature type="signal peptide" evidence="1">
    <location>
        <begin position="1"/>
        <end position="26"/>
    </location>
</feature>
<dbReference type="RefSeq" id="WP_092866607.1">
    <property type="nucleotide sequence ID" value="NZ_FPCH01000002.1"/>
</dbReference>
<dbReference type="OrthoDB" id="9783818at2"/>
<dbReference type="STRING" id="51670.SAMN04488557_1458"/>
<dbReference type="SMART" id="SM00327">
    <property type="entry name" value="VWA"/>
    <property type="match status" value="1"/>
</dbReference>
<evidence type="ECO:0000256" key="1">
    <source>
        <dbReference type="SAM" id="SignalP"/>
    </source>
</evidence>
<gene>
    <name evidence="3" type="ORF">SAMN04488557_1458</name>
</gene>
<dbReference type="SUPFAM" id="SSF53300">
    <property type="entry name" value="vWA-like"/>
    <property type="match status" value="1"/>
</dbReference>
<dbReference type="Gene3D" id="3.40.50.410">
    <property type="entry name" value="von Willebrand factor, type A domain"/>
    <property type="match status" value="1"/>
</dbReference>
<reference evidence="4" key="1">
    <citation type="submission" date="2016-10" db="EMBL/GenBank/DDBJ databases">
        <authorList>
            <person name="Varghese N."/>
            <person name="Submissions S."/>
        </authorList>
    </citation>
    <scope>NUCLEOTIDE SEQUENCE [LARGE SCALE GENOMIC DNA]</scope>
    <source>
        <strain evidence="4">DSM 1565</strain>
    </source>
</reference>
<dbReference type="Proteomes" id="UP000199423">
    <property type="component" value="Unassembled WGS sequence"/>
</dbReference>
<proteinExistence type="predicted"/>
<dbReference type="EMBL" id="FPCH01000002">
    <property type="protein sequence ID" value="SFV31990.1"/>
    <property type="molecule type" value="Genomic_DNA"/>
</dbReference>
<evidence type="ECO:0000313" key="4">
    <source>
        <dbReference type="Proteomes" id="UP000199423"/>
    </source>
</evidence>